<evidence type="ECO:0000313" key="3">
    <source>
        <dbReference type="Proteomes" id="UP001174839"/>
    </source>
</evidence>
<gene>
    <name evidence="2" type="ORF">QU605_02730</name>
</gene>
<proteinExistence type="predicted"/>
<keyword evidence="3" id="KW-1185">Reference proteome</keyword>
<evidence type="ECO:0000256" key="1">
    <source>
        <dbReference type="SAM" id="Phobius"/>
    </source>
</evidence>
<name>A0ABT7WBT7_9FLAO</name>
<dbReference type="RefSeq" id="WP_289723725.1">
    <property type="nucleotide sequence ID" value="NZ_JAUDUY010000001.1"/>
</dbReference>
<evidence type="ECO:0000313" key="2">
    <source>
        <dbReference type="EMBL" id="MDM9630367.1"/>
    </source>
</evidence>
<dbReference type="Proteomes" id="UP001174839">
    <property type="component" value="Unassembled WGS sequence"/>
</dbReference>
<accession>A0ABT7WBT7</accession>
<keyword evidence="1" id="KW-0472">Membrane</keyword>
<feature type="transmembrane region" description="Helical" evidence="1">
    <location>
        <begin position="15"/>
        <end position="38"/>
    </location>
</feature>
<keyword evidence="1" id="KW-1133">Transmembrane helix</keyword>
<dbReference type="EMBL" id="JAUDUY010000001">
    <property type="protein sequence ID" value="MDM9630367.1"/>
    <property type="molecule type" value="Genomic_DNA"/>
</dbReference>
<comment type="caution">
    <text evidence="2">The sequence shown here is derived from an EMBL/GenBank/DDBJ whole genome shotgun (WGS) entry which is preliminary data.</text>
</comment>
<protein>
    <submittedName>
        <fullName evidence="2">Uncharacterized protein</fullName>
    </submittedName>
</protein>
<organism evidence="2 3">
    <name type="scientific">Robiginitalea aurantiaca</name>
    <dbReference type="NCBI Taxonomy" id="3056915"/>
    <lineage>
        <taxon>Bacteria</taxon>
        <taxon>Pseudomonadati</taxon>
        <taxon>Bacteroidota</taxon>
        <taxon>Flavobacteriia</taxon>
        <taxon>Flavobacteriales</taxon>
        <taxon>Flavobacteriaceae</taxon>
        <taxon>Robiginitalea</taxon>
    </lineage>
</organism>
<reference evidence="2" key="1">
    <citation type="submission" date="2023-06" db="EMBL/GenBank/DDBJ databases">
        <title>Robiginitalea aurantiacus sp. nov. and Algoriphagus sediminis sp. nov., isolated from coastal sediment.</title>
        <authorList>
            <person name="Zhou Z.Y."/>
            <person name="An J."/>
            <person name="Jia Y.W."/>
            <person name="Du Z.J."/>
        </authorList>
    </citation>
    <scope>NUCLEOTIDE SEQUENCE</scope>
    <source>
        <strain evidence="2">M39</strain>
    </source>
</reference>
<sequence length="42" mass="4553">MALNFTVGTRLLNGFLSVMIFMLILVLGVVLITMLLALMGIV</sequence>
<keyword evidence="1" id="KW-0812">Transmembrane</keyword>